<dbReference type="GO" id="GO:0015086">
    <property type="term" value="F:cadmium ion transmembrane transporter activity"/>
    <property type="evidence" value="ECO:0007669"/>
    <property type="project" value="TreeGrafter"/>
</dbReference>
<dbReference type="PANTHER" id="PTHR48085:SF5">
    <property type="entry name" value="CADMIUM_ZINC-TRANSPORTING ATPASE HMA4-RELATED"/>
    <property type="match status" value="1"/>
</dbReference>
<protein>
    <submittedName>
        <fullName evidence="10">Heavy metal translocating P-type ATPase</fullName>
    </submittedName>
</protein>
<dbReference type="NCBIfam" id="TIGR01525">
    <property type="entry name" value="ATPase-IB_hvy"/>
    <property type="match status" value="1"/>
</dbReference>
<reference evidence="10" key="1">
    <citation type="submission" date="2023-05" db="EMBL/GenBank/DDBJ databases">
        <title>Cataloging the Phylogenetic Diversity of Human Bladder Bacteria.</title>
        <authorList>
            <person name="Du J."/>
        </authorList>
    </citation>
    <scope>NUCLEOTIDE SEQUENCE</scope>
    <source>
        <strain evidence="10">UMB9978</strain>
    </source>
</reference>
<dbReference type="Pfam" id="PF00702">
    <property type="entry name" value="Hydrolase"/>
    <property type="match status" value="1"/>
</dbReference>
<feature type="transmembrane region" description="Helical" evidence="8">
    <location>
        <begin position="281"/>
        <end position="301"/>
    </location>
</feature>
<dbReference type="RefSeq" id="WP_285332860.1">
    <property type="nucleotide sequence ID" value="NZ_JASODW010000003.1"/>
</dbReference>
<evidence type="ECO:0000313" key="11">
    <source>
        <dbReference type="Proteomes" id="UP001240483"/>
    </source>
</evidence>
<dbReference type="GO" id="GO:0005524">
    <property type="term" value="F:ATP binding"/>
    <property type="evidence" value="ECO:0007669"/>
    <property type="project" value="UniProtKB-UniRule"/>
</dbReference>
<keyword evidence="8" id="KW-0547">Nucleotide-binding</keyword>
<dbReference type="InterPro" id="IPR044492">
    <property type="entry name" value="P_typ_ATPase_HD_dom"/>
</dbReference>
<accession>A0AAP4FGI2</accession>
<sequence length="649" mass="67729">MGGFKGFAKKYFLAIATLVALAVVVTLWALGSPAARWVATGYVSVIILITAVDMVKSLLRGNFGLDILAVVAMVASLLVGEYIAATIIALMLTGGEALEDYAASRAQRELTALVDRAPDTAHCITSSDSDALAAADALASAADHDLEAAGLGLVDVPVTDVEVGDVLLVRPSEVVPVDAELLDDHASVDEASLTGEPLPLSKTRGEKLMSGSINGHTAIRVRAVATADDSQYQRIVQLVREAEQQQAPTVRVADRFAVPFTIVSLLVAAVAWWLSGDPVRFAEVLVLATPCPLLIGAPVAFMGGMSRASRLGVIVKGGATLEALSRVNSAAFDKTGTVTFGHPRIERILPAEGFEENRLLQVTATAEQFSSHVLADGIVQEAQERGLEMVEAHDASEIATNGVSAVVDGQDVRVGKKTFIEEIVGEVAQPELQASQTAVYISVSEKLAGIIIMADEVREEAAGTIEALRGLGVNSVALLTGDNQASADSVGQHIGITDIAGNLLPEDKVRRITEMKQPTLMVGDGINDAPVLAAAGVGVAMGARGASAASESADAVITREDISLVARAVDVGKWTYQVAITAILIGIALSLGLMGFAAFGFIPATIGALLQEVVDLACILYALRALGGPDRVSRFLPQRNATNRDQALI</sequence>
<evidence type="ECO:0000259" key="9">
    <source>
        <dbReference type="Pfam" id="PF00122"/>
    </source>
</evidence>
<dbReference type="SUPFAM" id="SSF81653">
    <property type="entry name" value="Calcium ATPase, transduction domain A"/>
    <property type="match status" value="1"/>
</dbReference>
<feature type="domain" description="P-type ATPase A" evidence="9">
    <location>
        <begin position="152"/>
        <end position="239"/>
    </location>
</feature>
<keyword evidence="3 8" id="KW-0812">Transmembrane</keyword>
<dbReference type="PRINTS" id="PR00120">
    <property type="entry name" value="HATPASE"/>
</dbReference>
<organism evidence="10 11">
    <name type="scientific">Pseudoglutamicibacter cumminsii</name>
    <dbReference type="NCBI Taxonomy" id="156979"/>
    <lineage>
        <taxon>Bacteria</taxon>
        <taxon>Bacillati</taxon>
        <taxon>Actinomycetota</taxon>
        <taxon>Actinomycetes</taxon>
        <taxon>Micrococcales</taxon>
        <taxon>Micrococcaceae</taxon>
        <taxon>Pseudoglutamicibacter</taxon>
    </lineage>
</organism>
<evidence type="ECO:0000256" key="3">
    <source>
        <dbReference type="ARBA" id="ARBA00022692"/>
    </source>
</evidence>
<dbReference type="GO" id="GO:0016887">
    <property type="term" value="F:ATP hydrolysis activity"/>
    <property type="evidence" value="ECO:0007669"/>
    <property type="project" value="InterPro"/>
</dbReference>
<feature type="transmembrane region" description="Helical" evidence="8">
    <location>
        <begin position="256"/>
        <end position="275"/>
    </location>
</feature>
<dbReference type="Pfam" id="PF00122">
    <property type="entry name" value="E1-E2_ATPase"/>
    <property type="match status" value="1"/>
</dbReference>
<dbReference type="Gene3D" id="3.40.1110.10">
    <property type="entry name" value="Calcium-transporting ATPase, cytoplasmic domain N"/>
    <property type="match status" value="1"/>
</dbReference>
<dbReference type="EMBL" id="JASODW010000003">
    <property type="protein sequence ID" value="MDK6274932.1"/>
    <property type="molecule type" value="Genomic_DNA"/>
</dbReference>
<dbReference type="SFLD" id="SFLDS00003">
    <property type="entry name" value="Haloacid_Dehalogenase"/>
    <property type="match status" value="1"/>
</dbReference>
<name>A0AAP4FGI2_9MICC</name>
<dbReference type="GO" id="GO:0019829">
    <property type="term" value="F:ATPase-coupled monoatomic cation transmembrane transporter activity"/>
    <property type="evidence" value="ECO:0007669"/>
    <property type="project" value="InterPro"/>
</dbReference>
<keyword evidence="4 8" id="KW-0479">Metal-binding</keyword>
<dbReference type="InterPro" id="IPR036412">
    <property type="entry name" value="HAD-like_sf"/>
</dbReference>
<dbReference type="Gene3D" id="3.40.50.1000">
    <property type="entry name" value="HAD superfamily/HAD-like"/>
    <property type="match status" value="1"/>
</dbReference>
<dbReference type="InterPro" id="IPR051014">
    <property type="entry name" value="Cation_Transport_ATPase_IB"/>
</dbReference>
<dbReference type="NCBIfam" id="TIGR01494">
    <property type="entry name" value="ATPase_P-type"/>
    <property type="match status" value="1"/>
</dbReference>
<gene>
    <name evidence="10" type="ORF">QP116_04120</name>
</gene>
<keyword evidence="8" id="KW-0067">ATP-binding</keyword>
<dbReference type="SUPFAM" id="SSF81665">
    <property type="entry name" value="Calcium ATPase, transmembrane domain M"/>
    <property type="match status" value="1"/>
</dbReference>
<dbReference type="AlphaFoldDB" id="A0AAP4FGI2"/>
<evidence type="ECO:0000256" key="7">
    <source>
        <dbReference type="ARBA" id="ARBA00023136"/>
    </source>
</evidence>
<dbReference type="GO" id="GO:0005886">
    <property type="term" value="C:plasma membrane"/>
    <property type="evidence" value="ECO:0007669"/>
    <property type="project" value="UniProtKB-SubCell"/>
</dbReference>
<evidence type="ECO:0000256" key="8">
    <source>
        <dbReference type="RuleBase" id="RU362081"/>
    </source>
</evidence>
<feature type="transmembrane region" description="Helical" evidence="8">
    <location>
        <begin position="67"/>
        <end position="92"/>
    </location>
</feature>
<dbReference type="InterPro" id="IPR059000">
    <property type="entry name" value="ATPase_P-type_domA"/>
</dbReference>
<dbReference type="InterPro" id="IPR018303">
    <property type="entry name" value="ATPase_P-typ_P_site"/>
</dbReference>
<keyword evidence="5" id="KW-1278">Translocase</keyword>
<comment type="subcellular location">
    <subcellularLocation>
        <location evidence="1">Cell membrane</location>
        <topology evidence="1">Multi-pass membrane protein</topology>
    </subcellularLocation>
</comment>
<evidence type="ECO:0000256" key="5">
    <source>
        <dbReference type="ARBA" id="ARBA00022967"/>
    </source>
</evidence>
<comment type="caution">
    <text evidence="10">The sequence shown here is derived from an EMBL/GenBank/DDBJ whole genome shotgun (WGS) entry which is preliminary data.</text>
</comment>
<feature type="transmembrane region" description="Helical" evidence="8">
    <location>
        <begin position="578"/>
        <end position="602"/>
    </location>
</feature>
<dbReference type="PROSITE" id="PS00154">
    <property type="entry name" value="ATPASE_E1_E2"/>
    <property type="match status" value="1"/>
</dbReference>
<dbReference type="PRINTS" id="PR00119">
    <property type="entry name" value="CATATPASE"/>
</dbReference>
<dbReference type="Gene3D" id="2.70.150.10">
    <property type="entry name" value="Calcium-transporting ATPase, cytoplasmic transduction domain A"/>
    <property type="match status" value="1"/>
</dbReference>
<proteinExistence type="inferred from homology"/>
<evidence type="ECO:0000256" key="1">
    <source>
        <dbReference type="ARBA" id="ARBA00004651"/>
    </source>
</evidence>
<evidence type="ECO:0000256" key="4">
    <source>
        <dbReference type="ARBA" id="ARBA00022723"/>
    </source>
</evidence>
<feature type="transmembrane region" description="Helical" evidence="8">
    <location>
        <begin position="37"/>
        <end position="55"/>
    </location>
</feature>
<dbReference type="InterPro" id="IPR008250">
    <property type="entry name" value="ATPase_P-typ_transduc_dom_A_sf"/>
</dbReference>
<dbReference type="Proteomes" id="UP001240483">
    <property type="component" value="Unassembled WGS sequence"/>
</dbReference>
<dbReference type="SFLD" id="SFLDG00002">
    <property type="entry name" value="C1.7:_P-type_atpase_like"/>
    <property type="match status" value="1"/>
</dbReference>
<dbReference type="InterPro" id="IPR001757">
    <property type="entry name" value="P_typ_ATPase"/>
</dbReference>
<comment type="similarity">
    <text evidence="2 8">Belongs to the cation transport ATPase (P-type) (TC 3.A.3) family. Type IB subfamily.</text>
</comment>
<dbReference type="SUPFAM" id="SSF56784">
    <property type="entry name" value="HAD-like"/>
    <property type="match status" value="1"/>
</dbReference>
<dbReference type="InterPro" id="IPR023299">
    <property type="entry name" value="ATPase_P-typ_cyto_dom_N"/>
</dbReference>
<evidence type="ECO:0000313" key="10">
    <source>
        <dbReference type="EMBL" id="MDK6274932.1"/>
    </source>
</evidence>
<dbReference type="PANTHER" id="PTHR48085">
    <property type="entry name" value="CADMIUM/ZINC-TRANSPORTING ATPASE HMA2-RELATED"/>
    <property type="match status" value="1"/>
</dbReference>
<dbReference type="InterPro" id="IPR023298">
    <property type="entry name" value="ATPase_P-typ_TM_dom_sf"/>
</dbReference>
<dbReference type="NCBIfam" id="TIGR01512">
    <property type="entry name" value="ATPase-IB2_Cd"/>
    <property type="match status" value="1"/>
</dbReference>
<dbReference type="InterPro" id="IPR023214">
    <property type="entry name" value="HAD_sf"/>
</dbReference>
<dbReference type="SFLD" id="SFLDF00027">
    <property type="entry name" value="p-type_atpase"/>
    <property type="match status" value="1"/>
</dbReference>
<keyword evidence="8" id="KW-1003">Cell membrane</keyword>
<feature type="transmembrane region" description="Helical" evidence="8">
    <location>
        <begin position="12"/>
        <end position="30"/>
    </location>
</feature>
<dbReference type="GO" id="GO:0046872">
    <property type="term" value="F:metal ion binding"/>
    <property type="evidence" value="ECO:0007669"/>
    <property type="project" value="UniProtKB-KW"/>
</dbReference>
<keyword evidence="7 8" id="KW-0472">Membrane</keyword>
<evidence type="ECO:0000256" key="2">
    <source>
        <dbReference type="ARBA" id="ARBA00006024"/>
    </source>
</evidence>
<keyword evidence="6 8" id="KW-1133">Transmembrane helix</keyword>
<evidence type="ECO:0000256" key="6">
    <source>
        <dbReference type="ARBA" id="ARBA00022989"/>
    </source>
</evidence>
<dbReference type="InterPro" id="IPR027256">
    <property type="entry name" value="P-typ_ATPase_IB"/>
</dbReference>